<dbReference type="SUPFAM" id="SSF56300">
    <property type="entry name" value="Metallo-dependent phosphatases"/>
    <property type="match status" value="1"/>
</dbReference>
<feature type="transmembrane region" description="Helical" evidence="1">
    <location>
        <begin position="109"/>
        <end position="130"/>
    </location>
</feature>
<dbReference type="AlphaFoldDB" id="A0A6I2UCG2"/>
<dbReference type="InterPro" id="IPR051158">
    <property type="entry name" value="Metallophosphoesterase_sf"/>
</dbReference>
<dbReference type="PANTHER" id="PTHR31302">
    <property type="entry name" value="TRANSMEMBRANE PROTEIN WITH METALLOPHOSPHOESTERASE DOMAIN-RELATED"/>
    <property type="match status" value="1"/>
</dbReference>
<name>A0A6I2UCG2_9FIRM</name>
<feature type="transmembrane region" description="Helical" evidence="1">
    <location>
        <begin position="64"/>
        <end position="88"/>
    </location>
</feature>
<keyword evidence="1" id="KW-0472">Membrane</keyword>
<dbReference type="EMBL" id="VUNR01000018">
    <property type="protein sequence ID" value="MSU09233.1"/>
    <property type="molecule type" value="Genomic_DNA"/>
</dbReference>
<evidence type="ECO:0000256" key="1">
    <source>
        <dbReference type="SAM" id="Phobius"/>
    </source>
</evidence>
<dbReference type="Pfam" id="PF00149">
    <property type="entry name" value="Metallophos"/>
    <property type="match status" value="1"/>
</dbReference>
<sequence length="382" mass="42924">MGFIVVAAGFVVFLNVAMYILLRSFWGKQGKKVHRLCLILNLLSIIGIGVGFKPEQAVEVTAVIIQSVTIWLMLQIFLIVLLAAIWLGKFFFTLLANRKATLIFSSTNIGRYVVAVMAAVALGLSLYGSFVERHELHTVEYTVPVEGLGERLEGYRIAQLSDVHLGSFYSLEDFRELLEKTAEERPDVLVVTGDVFDNAGMTMQAARLLDSYSDRFPQGIYYCRGNHEYIRGIPLLEIALQDKRIHNLVNSNVLVLEDSRPLYIAGVDYPMQREQFDYLAEAYTKKAMEGVPDNAVKILLAHHPDFLKNAVEYNAELVLSGHTHGGQLGFEGMPLVPPVFEYLRGWYSQGATRLYVHPGNGSWFPFRLGCQPEIAIFTLRGR</sequence>
<dbReference type="RefSeq" id="WP_154407400.1">
    <property type="nucleotide sequence ID" value="NZ_VUNR01000018.1"/>
</dbReference>
<dbReference type="Proteomes" id="UP000433181">
    <property type="component" value="Unassembled WGS sequence"/>
</dbReference>
<feature type="transmembrane region" description="Helical" evidence="1">
    <location>
        <begin position="33"/>
        <end position="52"/>
    </location>
</feature>
<evidence type="ECO:0000259" key="2">
    <source>
        <dbReference type="Pfam" id="PF00149"/>
    </source>
</evidence>
<evidence type="ECO:0000313" key="4">
    <source>
        <dbReference type="Proteomes" id="UP000433181"/>
    </source>
</evidence>
<keyword evidence="1" id="KW-1133">Transmembrane helix</keyword>
<dbReference type="GO" id="GO:0016787">
    <property type="term" value="F:hydrolase activity"/>
    <property type="evidence" value="ECO:0007669"/>
    <property type="project" value="InterPro"/>
</dbReference>
<accession>A0A6I2UCG2</accession>
<dbReference type="CDD" id="cd07385">
    <property type="entry name" value="MPP_YkuE_C"/>
    <property type="match status" value="1"/>
</dbReference>
<proteinExistence type="predicted"/>
<protein>
    <submittedName>
        <fullName evidence="3">Metallophosphoesterase</fullName>
    </submittedName>
</protein>
<dbReference type="Gene3D" id="3.60.21.10">
    <property type="match status" value="1"/>
</dbReference>
<dbReference type="InterPro" id="IPR029052">
    <property type="entry name" value="Metallo-depent_PP-like"/>
</dbReference>
<keyword evidence="1" id="KW-0812">Transmembrane</keyword>
<dbReference type="GeneID" id="96779171"/>
<comment type="caution">
    <text evidence="3">The sequence shown here is derived from an EMBL/GenBank/DDBJ whole genome shotgun (WGS) entry which is preliminary data.</text>
</comment>
<keyword evidence="4" id="KW-1185">Reference proteome</keyword>
<feature type="domain" description="Calcineurin-like phosphoesterase" evidence="2">
    <location>
        <begin position="156"/>
        <end position="325"/>
    </location>
</feature>
<organism evidence="3 4">
    <name type="scientific">Anaerovibrio slackiae</name>
    <dbReference type="NCBI Taxonomy" id="2652309"/>
    <lineage>
        <taxon>Bacteria</taxon>
        <taxon>Bacillati</taxon>
        <taxon>Bacillota</taxon>
        <taxon>Negativicutes</taxon>
        <taxon>Selenomonadales</taxon>
        <taxon>Selenomonadaceae</taxon>
        <taxon>Anaerovibrio</taxon>
    </lineage>
</organism>
<evidence type="ECO:0000313" key="3">
    <source>
        <dbReference type="EMBL" id="MSU09233.1"/>
    </source>
</evidence>
<dbReference type="InterPro" id="IPR004843">
    <property type="entry name" value="Calcineurin-like_PHP"/>
</dbReference>
<feature type="transmembrane region" description="Helical" evidence="1">
    <location>
        <begin position="6"/>
        <end position="26"/>
    </location>
</feature>
<dbReference type="PANTHER" id="PTHR31302:SF0">
    <property type="entry name" value="TRANSMEMBRANE PROTEIN WITH METALLOPHOSPHOESTERASE DOMAIN"/>
    <property type="match status" value="1"/>
</dbReference>
<reference evidence="3 4" key="1">
    <citation type="submission" date="2019-08" db="EMBL/GenBank/DDBJ databases">
        <title>In-depth cultivation of the pig gut microbiome towards novel bacterial diversity and tailored functional studies.</title>
        <authorList>
            <person name="Wylensek D."/>
            <person name="Hitch T.C.A."/>
            <person name="Clavel T."/>
        </authorList>
    </citation>
    <scope>NUCLEOTIDE SEQUENCE [LARGE SCALE GENOMIC DNA]</scope>
    <source>
        <strain evidence="3 4">WCA-693-APC-5D-A</strain>
    </source>
</reference>
<gene>
    <name evidence="3" type="ORF">FYJ84_09575</name>
</gene>